<reference evidence="3 4" key="1">
    <citation type="submission" date="2019-09" db="EMBL/GenBank/DDBJ databases">
        <authorList>
            <person name="Park J.-S."/>
            <person name="Choi H.-J."/>
        </authorList>
    </citation>
    <scope>NUCLEOTIDE SEQUENCE [LARGE SCALE GENOMIC DNA]</scope>
    <source>
        <strain evidence="3 4">176SS1-4</strain>
    </source>
</reference>
<dbReference type="InterPro" id="IPR000620">
    <property type="entry name" value="EamA_dom"/>
</dbReference>
<dbReference type="Pfam" id="PF00892">
    <property type="entry name" value="EamA"/>
    <property type="match status" value="2"/>
</dbReference>
<evidence type="ECO:0000256" key="1">
    <source>
        <dbReference type="SAM" id="Phobius"/>
    </source>
</evidence>
<proteinExistence type="predicted"/>
<dbReference type="PANTHER" id="PTHR22911">
    <property type="entry name" value="ACYL-MALONYL CONDENSING ENZYME-RELATED"/>
    <property type="match status" value="1"/>
</dbReference>
<feature type="transmembrane region" description="Helical" evidence="1">
    <location>
        <begin position="147"/>
        <end position="166"/>
    </location>
</feature>
<feature type="transmembrane region" description="Helical" evidence="1">
    <location>
        <begin position="178"/>
        <end position="199"/>
    </location>
</feature>
<comment type="caution">
    <text evidence="3">The sequence shown here is derived from an EMBL/GenBank/DDBJ whole genome shotgun (WGS) entry which is preliminary data.</text>
</comment>
<feature type="domain" description="EamA" evidence="2">
    <location>
        <begin position="9"/>
        <end position="140"/>
    </location>
</feature>
<feature type="transmembrane region" description="Helical" evidence="1">
    <location>
        <begin position="99"/>
        <end position="117"/>
    </location>
</feature>
<feature type="transmembrane region" description="Helical" evidence="1">
    <location>
        <begin position="37"/>
        <end position="56"/>
    </location>
</feature>
<feature type="domain" description="EamA" evidence="2">
    <location>
        <begin position="152"/>
        <end position="282"/>
    </location>
</feature>
<keyword evidence="1" id="KW-1133">Transmembrane helix</keyword>
<dbReference type="SUPFAM" id="SSF103481">
    <property type="entry name" value="Multidrug resistance efflux transporter EmrE"/>
    <property type="match status" value="2"/>
</dbReference>
<dbReference type="InterPro" id="IPR037185">
    <property type="entry name" value="EmrE-like"/>
</dbReference>
<dbReference type="PANTHER" id="PTHR22911:SF135">
    <property type="entry name" value="BLR4310 PROTEIN"/>
    <property type="match status" value="1"/>
</dbReference>
<dbReference type="EMBL" id="VYQE01000003">
    <property type="protein sequence ID" value="KAA9007934.1"/>
    <property type="molecule type" value="Genomic_DNA"/>
</dbReference>
<feature type="transmembrane region" description="Helical" evidence="1">
    <location>
        <begin position="124"/>
        <end position="141"/>
    </location>
</feature>
<evidence type="ECO:0000313" key="4">
    <source>
        <dbReference type="Proteomes" id="UP000326554"/>
    </source>
</evidence>
<name>A0A5J5GK56_9RHOB</name>
<evidence type="ECO:0000259" key="2">
    <source>
        <dbReference type="Pfam" id="PF00892"/>
    </source>
</evidence>
<protein>
    <submittedName>
        <fullName evidence="3">DMT family transporter</fullName>
    </submittedName>
</protein>
<keyword evidence="1" id="KW-0812">Transmembrane</keyword>
<accession>A0A5J5GK56</accession>
<dbReference type="GO" id="GO:0016020">
    <property type="term" value="C:membrane"/>
    <property type="evidence" value="ECO:0007669"/>
    <property type="project" value="InterPro"/>
</dbReference>
<keyword evidence="4" id="KW-1185">Reference proteome</keyword>
<feature type="transmembrane region" description="Helical" evidence="1">
    <location>
        <begin position="269"/>
        <end position="286"/>
    </location>
</feature>
<feature type="transmembrane region" description="Helical" evidence="1">
    <location>
        <begin position="244"/>
        <end position="263"/>
    </location>
</feature>
<dbReference type="AlphaFoldDB" id="A0A5J5GK56"/>
<keyword evidence="1" id="KW-0472">Membrane</keyword>
<dbReference type="Proteomes" id="UP000326554">
    <property type="component" value="Unassembled WGS sequence"/>
</dbReference>
<feature type="transmembrane region" description="Helical" evidence="1">
    <location>
        <begin position="68"/>
        <end position="87"/>
    </location>
</feature>
<sequence length="307" mass="32812">MQQDRPLVGIALMTGFCIAAPMGDAFAKILGAMLPLGVLLLIRFLFQGVLLLPLAALLRRDLRLGPRLLRLTLIRTVLHIAGIGMMFEALRYLPLADAIAIAFVMPFILLLLGYLLLGEEVGPHRLSACAVGFLGTLLVIQPNFTEVGLPALLPLGVALNFALFILTTRAMAKEVDAIAMQGISGLMAIVILGVILAFGPDWPMLELSAPPAEAWPFILGMGLIGSFGHLLMTWSLRFAPAATLAPIQYLEIPVSTLIGYLVFRDLPDGLAAVGIAVTIGAGLYIVQRERNLSRRQASPLPPAPPAS</sequence>
<gene>
    <name evidence="3" type="ORF">F3S47_10470</name>
</gene>
<dbReference type="RefSeq" id="WP_150445217.1">
    <property type="nucleotide sequence ID" value="NZ_VYQE01000003.1"/>
</dbReference>
<organism evidence="3 4">
    <name type="scientific">Histidinibacterium aquaticum</name>
    <dbReference type="NCBI Taxonomy" id="2613962"/>
    <lineage>
        <taxon>Bacteria</taxon>
        <taxon>Pseudomonadati</taxon>
        <taxon>Pseudomonadota</taxon>
        <taxon>Alphaproteobacteria</taxon>
        <taxon>Rhodobacterales</taxon>
        <taxon>Paracoccaceae</taxon>
        <taxon>Histidinibacterium</taxon>
    </lineage>
</organism>
<evidence type="ECO:0000313" key="3">
    <source>
        <dbReference type="EMBL" id="KAA9007934.1"/>
    </source>
</evidence>
<feature type="transmembrane region" description="Helical" evidence="1">
    <location>
        <begin position="214"/>
        <end position="232"/>
    </location>
</feature>